<feature type="transmembrane region" description="Helical" evidence="2">
    <location>
        <begin position="7"/>
        <end position="29"/>
    </location>
</feature>
<protein>
    <recommendedName>
        <fullName evidence="5">VWFA domain-containing protein</fullName>
    </recommendedName>
</protein>
<keyword evidence="1" id="KW-0175">Coiled coil</keyword>
<proteinExistence type="predicted"/>
<comment type="caution">
    <text evidence="3">The sequence shown here is derived from an EMBL/GenBank/DDBJ whole genome shotgun (WGS) entry which is preliminary data.</text>
</comment>
<sequence>MEKTKEHVHLIGAVIAFLLLAFYFVIYLYDEATKPKLNYRNCFSKEHMPKSHAFIFDITDPIDNQYIDSVVETALKHLEKVGKGEQVSIFAFTDSTEHSSAPVKVMCSLGTMGSLSEHRVVAINNYKNKIEPQFRQAITDILKKIKERPHSPILESLAEIAASADFQVGQSTVVHIFSDMRQNSDKGLYQQRAVKLVKRSELQLKQFEEQAKHYLADFDRGINLDVHLHFVAIKKPGGANPDQLRVAWRAAFEHIGATTYWSTVAPNSTKL</sequence>
<organism evidence="3 4">
    <name type="scientific">Pseudoalteromonas luteoviolacea CPMOR-1</name>
    <dbReference type="NCBI Taxonomy" id="1365248"/>
    <lineage>
        <taxon>Bacteria</taxon>
        <taxon>Pseudomonadati</taxon>
        <taxon>Pseudomonadota</taxon>
        <taxon>Gammaproteobacteria</taxon>
        <taxon>Alteromonadales</taxon>
        <taxon>Pseudoalteromonadaceae</taxon>
        <taxon>Pseudoalteromonas</taxon>
    </lineage>
</organism>
<reference evidence="3 4" key="1">
    <citation type="submission" date="2013-07" db="EMBL/GenBank/DDBJ databases">
        <title>Comparative Genomic and Metabolomic Analysis of Twelve Strains of Pseudoalteromonas luteoviolacea.</title>
        <authorList>
            <person name="Vynne N.G."/>
            <person name="Mansson M."/>
            <person name="Gram L."/>
        </authorList>
    </citation>
    <scope>NUCLEOTIDE SEQUENCE [LARGE SCALE GENOMIC DNA]</scope>
    <source>
        <strain evidence="3 4">CPMOR-1</strain>
    </source>
</reference>
<keyword evidence="2" id="KW-1133">Transmembrane helix</keyword>
<keyword evidence="2" id="KW-0812">Transmembrane</keyword>
<evidence type="ECO:0000313" key="4">
    <source>
        <dbReference type="Proteomes" id="UP000076486"/>
    </source>
</evidence>
<evidence type="ECO:0008006" key="5">
    <source>
        <dbReference type="Google" id="ProtNLM"/>
    </source>
</evidence>
<gene>
    <name evidence="3" type="ORF">N473_20935</name>
</gene>
<feature type="coiled-coil region" evidence="1">
    <location>
        <begin position="190"/>
        <end position="217"/>
    </location>
</feature>
<evidence type="ECO:0000256" key="1">
    <source>
        <dbReference type="SAM" id="Coils"/>
    </source>
</evidence>
<evidence type="ECO:0000313" key="3">
    <source>
        <dbReference type="EMBL" id="KZN62011.1"/>
    </source>
</evidence>
<dbReference type="PATRIC" id="fig|1365248.3.peg.3259"/>
<keyword evidence="2" id="KW-0472">Membrane</keyword>
<name>A0A162AMV9_9GAMM</name>
<dbReference type="EMBL" id="AUYC01000035">
    <property type="protein sequence ID" value="KZN62011.1"/>
    <property type="molecule type" value="Genomic_DNA"/>
</dbReference>
<dbReference type="RefSeq" id="WP_063368675.1">
    <property type="nucleotide sequence ID" value="NZ_AUYC01000035.1"/>
</dbReference>
<evidence type="ECO:0000256" key="2">
    <source>
        <dbReference type="SAM" id="Phobius"/>
    </source>
</evidence>
<dbReference type="AlphaFoldDB" id="A0A162AMV9"/>
<accession>A0A162AMV9</accession>
<dbReference type="Proteomes" id="UP000076486">
    <property type="component" value="Unassembled WGS sequence"/>
</dbReference>